<accession>Q10YW1</accession>
<evidence type="ECO:0000313" key="9">
    <source>
        <dbReference type="EMBL" id="ABG52563.1"/>
    </source>
</evidence>
<evidence type="ECO:0000256" key="4">
    <source>
        <dbReference type="ARBA" id="ARBA00022679"/>
    </source>
</evidence>
<feature type="transmembrane region" description="Helical" evidence="8">
    <location>
        <begin position="14"/>
        <end position="32"/>
    </location>
</feature>
<feature type="transmembrane region" description="Helical" evidence="8">
    <location>
        <begin position="354"/>
        <end position="375"/>
    </location>
</feature>
<comment type="subcellular location">
    <subcellularLocation>
        <location evidence="1">Cell membrane</location>
        <topology evidence="1">Multi-pass membrane protein</topology>
    </subcellularLocation>
</comment>
<dbReference type="eggNOG" id="COG5305">
    <property type="taxonomic scope" value="Bacteria"/>
</dbReference>
<dbReference type="STRING" id="203124.Tery_3473"/>
<keyword evidence="4" id="KW-0808">Transferase</keyword>
<dbReference type="RefSeq" id="WP_011612905.1">
    <property type="nucleotide sequence ID" value="NC_008312.1"/>
</dbReference>
<gene>
    <name evidence="9" type="ordered locus">Tery_3473</name>
</gene>
<dbReference type="GO" id="GO:0016763">
    <property type="term" value="F:pentosyltransferase activity"/>
    <property type="evidence" value="ECO:0007669"/>
    <property type="project" value="TreeGrafter"/>
</dbReference>
<feature type="transmembrane region" description="Helical" evidence="8">
    <location>
        <begin position="177"/>
        <end position="194"/>
    </location>
</feature>
<evidence type="ECO:0000256" key="2">
    <source>
        <dbReference type="ARBA" id="ARBA00022475"/>
    </source>
</evidence>
<organism evidence="9">
    <name type="scientific">Trichodesmium erythraeum (strain IMS101)</name>
    <dbReference type="NCBI Taxonomy" id="203124"/>
    <lineage>
        <taxon>Bacteria</taxon>
        <taxon>Bacillati</taxon>
        <taxon>Cyanobacteriota</taxon>
        <taxon>Cyanophyceae</taxon>
        <taxon>Oscillatoriophycideae</taxon>
        <taxon>Oscillatoriales</taxon>
        <taxon>Microcoleaceae</taxon>
        <taxon>Trichodesmium</taxon>
    </lineage>
</organism>
<evidence type="ECO:0000256" key="1">
    <source>
        <dbReference type="ARBA" id="ARBA00004651"/>
    </source>
</evidence>
<feature type="transmembrane region" description="Helical" evidence="8">
    <location>
        <begin position="456"/>
        <end position="476"/>
    </location>
</feature>
<dbReference type="AlphaFoldDB" id="Q10YW1"/>
<keyword evidence="6 8" id="KW-1133">Transmembrane helix</keyword>
<name>Q10YW1_TRIEI</name>
<evidence type="ECO:0000256" key="7">
    <source>
        <dbReference type="ARBA" id="ARBA00023136"/>
    </source>
</evidence>
<protein>
    <submittedName>
        <fullName evidence="9">Uncharacterized protein</fullName>
    </submittedName>
</protein>
<dbReference type="GO" id="GO:0009103">
    <property type="term" value="P:lipopolysaccharide biosynthetic process"/>
    <property type="evidence" value="ECO:0007669"/>
    <property type="project" value="UniProtKB-ARBA"/>
</dbReference>
<dbReference type="KEGG" id="ter:Tery_3473"/>
<feature type="transmembrane region" description="Helical" evidence="8">
    <location>
        <begin position="316"/>
        <end position="334"/>
    </location>
</feature>
<dbReference type="GO" id="GO:0005886">
    <property type="term" value="C:plasma membrane"/>
    <property type="evidence" value="ECO:0007669"/>
    <property type="project" value="UniProtKB-SubCell"/>
</dbReference>
<dbReference type="HOGENOM" id="CLU_034835_0_0_3"/>
<dbReference type="OrthoDB" id="416237at2"/>
<feature type="transmembrane region" description="Helical" evidence="8">
    <location>
        <begin position="250"/>
        <end position="271"/>
    </location>
</feature>
<feature type="transmembrane region" description="Helical" evidence="8">
    <location>
        <begin position="214"/>
        <end position="238"/>
    </location>
</feature>
<evidence type="ECO:0000256" key="8">
    <source>
        <dbReference type="SAM" id="Phobius"/>
    </source>
</evidence>
<dbReference type="PANTHER" id="PTHR33908">
    <property type="entry name" value="MANNOSYLTRANSFERASE YKCB-RELATED"/>
    <property type="match status" value="1"/>
</dbReference>
<keyword evidence="7 8" id="KW-0472">Membrane</keyword>
<dbReference type="EMBL" id="CP000393">
    <property type="protein sequence ID" value="ABG52563.1"/>
    <property type="molecule type" value="Genomic_DNA"/>
</dbReference>
<sequence length="605" mass="68227">MKENNIKLLLKNQWFHLIILLFWLTVGIMIRITNLAAKPASSIEIATLGYSLGHSFFDLPLDQIITLNELLSPLKFESTSTAIDVVDQLLREDTHPPVYFVLSHLWLKLFSTDGEIVSLWAGRSLSVILGVAAIPAIFSLGKLAFSPLVGHIAAALMAVSPYGIYLAQECRHHTLTILWTIASIACLIKIAPYIKKHKAFPIWLGSAWVAINSLGVATHYIFILVLATEGLVIGVFWLKDIENRLQNYWWRIYLVALGTFVSCLVWLPVVTSAANNKLTGWISTSFDLDEIWHPIPRLLGWTLTMVWLLPVEGTNLFVTILSGVTLLVALLWVIPKLWQGGKAQMRDLPNRLFFQIFVSFLVGAIALFLVIIYGMGRDLSLAARYQIVYFPVVIILLAAILGKCWNSSEKETEVKKVFSDKQTGQVKKERVIKKELIISSATRIIVSNLKPINKRVVIVVLLISFWGGLTVINNYGYQRSRRADILVKEMQTQSKAAPLIATTYQTHAEIRALIALGLELKRQEDKSNTSGNFQPQFILAKRQQNKKLTPDSTLAKFLSQKSKPIDLWGINLKIEARELEAFNCQKYSGNQPKINGYSYRLYHCR</sequence>
<keyword evidence="2" id="KW-1003">Cell membrane</keyword>
<keyword evidence="3" id="KW-0328">Glycosyltransferase</keyword>
<evidence type="ECO:0000256" key="3">
    <source>
        <dbReference type="ARBA" id="ARBA00022676"/>
    </source>
</evidence>
<evidence type="ECO:0000256" key="5">
    <source>
        <dbReference type="ARBA" id="ARBA00022692"/>
    </source>
</evidence>
<reference evidence="9" key="1">
    <citation type="submission" date="2006-06" db="EMBL/GenBank/DDBJ databases">
        <title>Complete sequence of Trichodesmium erythraeum IMS101.</title>
        <authorList>
            <consortium name="US DOE Joint Genome Institute"/>
            <person name="Copeland A."/>
            <person name="Lucas S."/>
            <person name="Lapidus A."/>
            <person name="Barry K."/>
            <person name="Detter J.C."/>
            <person name="Glavina del Rio T."/>
            <person name="Hammon N."/>
            <person name="Israni S."/>
            <person name="Dalin E."/>
            <person name="Tice H."/>
            <person name="Pitluck S."/>
            <person name="Kiss H."/>
            <person name="Munk A.C."/>
            <person name="Brettin T."/>
            <person name="Bruce D."/>
            <person name="Han C."/>
            <person name="Tapia R."/>
            <person name="Gilna P."/>
            <person name="Schmutz J."/>
            <person name="Larimer F."/>
            <person name="Land M."/>
            <person name="Hauser L."/>
            <person name="Kyrpides N."/>
            <person name="Kim E."/>
            <person name="Richardson P."/>
        </authorList>
    </citation>
    <scope>NUCLEOTIDE SEQUENCE [LARGE SCALE GENOMIC DNA]</scope>
    <source>
        <strain evidence="9">IMS101</strain>
    </source>
</reference>
<feature type="transmembrane region" description="Helical" evidence="8">
    <location>
        <begin position="387"/>
        <end position="408"/>
    </location>
</feature>
<evidence type="ECO:0000256" key="6">
    <source>
        <dbReference type="ARBA" id="ARBA00022989"/>
    </source>
</evidence>
<feature type="transmembrane region" description="Helical" evidence="8">
    <location>
        <begin position="144"/>
        <end position="165"/>
    </location>
</feature>
<dbReference type="InterPro" id="IPR050297">
    <property type="entry name" value="LipidA_mod_glycosyltrf_83"/>
</dbReference>
<feature type="transmembrane region" description="Helical" evidence="8">
    <location>
        <begin position="117"/>
        <end position="138"/>
    </location>
</feature>
<proteinExistence type="predicted"/>
<dbReference type="PANTHER" id="PTHR33908:SF11">
    <property type="entry name" value="MEMBRANE PROTEIN"/>
    <property type="match status" value="1"/>
</dbReference>
<keyword evidence="5 8" id="KW-0812">Transmembrane</keyword>